<sequence>MTYENSPGNYSTTGTATVTNLTDAYIEAEVSSTKYAFPWSHVALIQITTD</sequence>
<dbReference type="EMBL" id="JAATEM010000008">
    <property type="protein sequence ID" value="NJP50082.1"/>
    <property type="molecule type" value="Genomic_DNA"/>
</dbReference>
<protein>
    <submittedName>
        <fullName evidence="1">Uncharacterized protein</fullName>
    </submittedName>
</protein>
<keyword evidence="2" id="KW-1185">Reference proteome</keyword>
<comment type="caution">
    <text evidence="1">The sequence shown here is derived from an EMBL/GenBank/DDBJ whole genome shotgun (WGS) entry which is preliminary data.</text>
</comment>
<reference evidence="1 2" key="1">
    <citation type="submission" date="2020-03" db="EMBL/GenBank/DDBJ databases">
        <title>WGS of actinomycetes isolated from Thailand.</title>
        <authorList>
            <person name="Thawai C."/>
        </authorList>
    </citation>
    <scope>NUCLEOTIDE SEQUENCE [LARGE SCALE GENOMIC DNA]</scope>
    <source>
        <strain evidence="1 2">SBST2-5</strain>
    </source>
</reference>
<evidence type="ECO:0000313" key="2">
    <source>
        <dbReference type="Proteomes" id="UP000730591"/>
    </source>
</evidence>
<name>A0ABX1A4V4_9ACTN</name>
<organism evidence="1 2">
    <name type="scientific">Streptomyces composti</name>
    <dbReference type="NCBI Taxonomy" id="2720025"/>
    <lineage>
        <taxon>Bacteria</taxon>
        <taxon>Bacillati</taxon>
        <taxon>Actinomycetota</taxon>
        <taxon>Actinomycetes</taxon>
        <taxon>Kitasatosporales</taxon>
        <taxon>Streptomycetaceae</taxon>
        <taxon>Streptomyces</taxon>
    </lineage>
</organism>
<dbReference type="RefSeq" id="WP_167992564.1">
    <property type="nucleotide sequence ID" value="NZ_JAATEM010000008.1"/>
</dbReference>
<accession>A0ABX1A4V4</accession>
<gene>
    <name evidence="1" type="ORF">HCJ93_08355</name>
</gene>
<evidence type="ECO:0000313" key="1">
    <source>
        <dbReference type="EMBL" id="NJP50082.1"/>
    </source>
</evidence>
<proteinExistence type="predicted"/>
<dbReference type="Proteomes" id="UP000730591">
    <property type="component" value="Unassembled WGS sequence"/>
</dbReference>